<name>A0AC35G7T6_9BILA</name>
<evidence type="ECO:0000313" key="1">
    <source>
        <dbReference type="Proteomes" id="UP000887580"/>
    </source>
</evidence>
<dbReference type="WBParaSite" id="PS1159_v2.g24658.t1">
    <property type="protein sequence ID" value="PS1159_v2.g24658.t1"/>
    <property type="gene ID" value="PS1159_v2.g24658"/>
</dbReference>
<accession>A0AC35G7T6</accession>
<evidence type="ECO:0000313" key="2">
    <source>
        <dbReference type="WBParaSite" id="PS1159_v2.g24658.t1"/>
    </source>
</evidence>
<sequence length="266" mass="30198">MDRLAAVHLSHGFLHVPGHRRKHSTSPACQNMKSGARSLSLADRRGLISPLKTESRGIISPMPSGQRHSMKKLHDMTLVMQVMDYDRFSSDDPIGEILLPMKNVKFNKNPVYWKHLQRPTVSKETVGEMMISLCYFPENNKMNVSIMRAKNLPNRDKLGTSDPYVKVWLVQKGNKIEKRKTGVKPQTLSPVFNEAFSFALPAKEKLESEVNFVFSIMDYDMITSNDEIGHCIIGAQGSDNGLKQWKEAISHPETPITKWHSLSPKW</sequence>
<reference evidence="2" key="1">
    <citation type="submission" date="2022-11" db="UniProtKB">
        <authorList>
            <consortium name="WormBaseParasite"/>
        </authorList>
    </citation>
    <scope>IDENTIFICATION</scope>
</reference>
<proteinExistence type="predicted"/>
<dbReference type="Proteomes" id="UP000887580">
    <property type="component" value="Unplaced"/>
</dbReference>
<protein>
    <submittedName>
        <fullName evidence="2">C2 domain-containing protein</fullName>
    </submittedName>
</protein>
<organism evidence="1 2">
    <name type="scientific">Panagrolaimus sp. PS1159</name>
    <dbReference type="NCBI Taxonomy" id="55785"/>
    <lineage>
        <taxon>Eukaryota</taxon>
        <taxon>Metazoa</taxon>
        <taxon>Ecdysozoa</taxon>
        <taxon>Nematoda</taxon>
        <taxon>Chromadorea</taxon>
        <taxon>Rhabditida</taxon>
        <taxon>Tylenchina</taxon>
        <taxon>Panagrolaimomorpha</taxon>
        <taxon>Panagrolaimoidea</taxon>
        <taxon>Panagrolaimidae</taxon>
        <taxon>Panagrolaimus</taxon>
    </lineage>
</organism>